<sequence>MPRVRLRRQGGLRMEKKKRRKKKKKVPVVQHNRESSPEKHKPSSRTPTKPASNSSVGHKPASSQKQPTPGPSRLARSSSPVTELQCVPETVQAESSNSATLDPVAALAPSAKGKERATSVDITPASPSKIDESLVEELNSHRSLTRELFPSLVCNICLYLMHRPFVLSPCGHVACLSCLVSWFTSEPLDQPQNQPDQVVLHAPLLPSEVALPALGGAADEVAIVPAPPPAPARPPRALPKHKKTCPQCRARIRTRPVEVWPVKDMVGNVVRSGLADPDSVPPALREGAPAGTGIEEDPWSVIFPTMSVDKDRLRRLITHESFGNQDLMDEGIYRCVDCFHEIMDGVCSECGRVYHGHFGGTDVDVDVDDFSDEGGMDDDFGFALGFHPNLRYLDGSEDDFYGAPMNVHWTDDEQEPSDADDESEESYESSFIDDDEDMGGSDDGTEVGGPEIELVDHAGGLDEEESDADIPAPPPRRRSRSGRRGDPYVISSDDEDEDEDEEEPESPPLRQYGRGSWRTRGVIEPGEEEQDDSDHSEGGQLSEVYNSDDGSEDLAAEVAARESELYGDDGSVPSRRTSSRYGLRSRGIDIVDWTSDGYDTESLGSGSASEDGGVDFMDGE</sequence>
<evidence type="ECO:0000313" key="1">
    <source>
        <dbReference type="EMBL" id="KAI0088247.1"/>
    </source>
</evidence>
<name>A0ACB8U1K4_9APHY</name>
<proteinExistence type="predicted"/>
<accession>A0ACB8U1K4</accession>
<protein>
    <submittedName>
        <fullName evidence="1">Uncharacterized protein</fullName>
    </submittedName>
</protein>
<keyword evidence="2" id="KW-1185">Reference proteome</keyword>
<reference evidence="1" key="1">
    <citation type="journal article" date="2021" name="Environ. Microbiol.">
        <title>Gene family expansions and transcriptome signatures uncover fungal adaptations to wood decay.</title>
        <authorList>
            <person name="Hage H."/>
            <person name="Miyauchi S."/>
            <person name="Viragh M."/>
            <person name="Drula E."/>
            <person name="Min B."/>
            <person name="Chaduli D."/>
            <person name="Navarro D."/>
            <person name="Favel A."/>
            <person name="Norest M."/>
            <person name="Lesage-Meessen L."/>
            <person name="Balint B."/>
            <person name="Merenyi Z."/>
            <person name="de Eugenio L."/>
            <person name="Morin E."/>
            <person name="Martinez A.T."/>
            <person name="Baldrian P."/>
            <person name="Stursova M."/>
            <person name="Martinez M.J."/>
            <person name="Novotny C."/>
            <person name="Magnuson J.K."/>
            <person name="Spatafora J.W."/>
            <person name="Maurice S."/>
            <person name="Pangilinan J."/>
            <person name="Andreopoulos W."/>
            <person name="LaButti K."/>
            <person name="Hundley H."/>
            <person name="Na H."/>
            <person name="Kuo A."/>
            <person name="Barry K."/>
            <person name="Lipzen A."/>
            <person name="Henrissat B."/>
            <person name="Riley R."/>
            <person name="Ahrendt S."/>
            <person name="Nagy L.G."/>
            <person name="Grigoriev I.V."/>
            <person name="Martin F."/>
            <person name="Rosso M.N."/>
        </authorList>
    </citation>
    <scope>NUCLEOTIDE SEQUENCE</scope>
    <source>
        <strain evidence="1">CBS 384.51</strain>
    </source>
</reference>
<gene>
    <name evidence="1" type="ORF">BDY19DRAFT_187981</name>
</gene>
<comment type="caution">
    <text evidence="1">The sequence shown here is derived from an EMBL/GenBank/DDBJ whole genome shotgun (WGS) entry which is preliminary data.</text>
</comment>
<evidence type="ECO:0000313" key="2">
    <source>
        <dbReference type="Proteomes" id="UP001055072"/>
    </source>
</evidence>
<organism evidence="1 2">
    <name type="scientific">Irpex rosettiformis</name>
    <dbReference type="NCBI Taxonomy" id="378272"/>
    <lineage>
        <taxon>Eukaryota</taxon>
        <taxon>Fungi</taxon>
        <taxon>Dikarya</taxon>
        <taxon>Basidiomycota</taxon>
        <taxon>Agaricomycotina</taxon>
        <taxon>Agaricomycetes</taxon>
        <taxon>Polyporales</taxon>
        <taxon>Irpicaceae</taxon>
        <taxon>Irpex</taxon>
    </lineage>
</organism>
<dbReference type="EMBL" id="MU274914">
    <property type="protein sequence ID" value="KAI0088247.1"/>
    <property type="molecule type" value="Genomic_DNA"/>
</dbReference>
<dbReference type="Proteomes" id="UP001055072">
    <property type="component" value="Unassembled WGS sequence"/>
</dbReference>